<gene>
    <name evidence="1" type="ORF">RMAR0315_LOCUS8081</name>
</gene>
<accession>A0A7S0BM32</accession>
<dbReference type="AlphaFoldDB" id="A0A7S0BM32"/>
<reference evidence="1" key="1">
    <citation type="submission" date="2021-01" db="EMBL/GenBank/DDBJ databases">
        <authorList>
            <person name="Corre E."/>
            <person name="Pelletier E."/>
            <person name="Niang G."/>
            <person name="Scheremetjew M."/>
            <person name="Finn R."/>
            <person name="Kale V."/>
            <person name="Holt S."/>
            <person name="Cochrane G."/>
            <person name="Meng A."/>
            <person name="Brown T."/>
            <person name="Cohen L."/>
        </authorList>
    </citation>
    <scope>NUCLEOTIDE SEQUENCE</scope>
    <source>
        <strain evidence="1">UTEX LB 2760</strain>
    </source>
</reference>
<sequence>MDNSLLGFVFSVSSPLTGSRKRTNVRGSFRALPPSTRSPEEEFDYFSRKLEFKEQELASEPREYVVVSHKDKRLVAEVIDHVEARDMHWLRPCLIVENASDTTEIRDFKGLESESRESNVYDLRGTSDVFLPDNFASKADPTMNLVLRMLMTSHDVGFSDAADAERVRAGKALMDMLKQISTDSPDRFRT</sequence>
<proteinExistence type="predicted"/>
<protein>
    <submittedName>
        <fullName evidence="1">Uncharacterized protein</fullName>
    </submittedName>
</protein>
<name>A0A7S0BM32_9RHOD</name>
<organism evidence="1">
    <name type="scientific">Rhodosorus marinus</name>
    <dbReference type="NCBI Taxonomy" id="101924"/>
    <lineage>
        <taxon>Eukaryota</taxon>
        <taxon>Rhodophyta</taxon>
        <taxon>Stylonematophyceae</taxon>
        <taxon>Stylonematales</taxon>
        <taxon>Stylonemataceae</taxon>
        <taxon>Rhodosorus</taxon>
    </lineage>
</organism>
<dbReference type="EMBL" id="HBEK01014895">
    <property type="protein sequence ID" value="CAD8398091.1"/>
    <property type="molecule type" value="Transcribed_RNA"/>
</dbReference>
<evidence type="ECO:0000313" key="1">
    <source>
        <dbReference type="EMBL" id="CAD8398091.1"/>
    </source>
</evidence>